<proteinExistence type="predicted"/>
<sequence length="821" mass="91591">MLGDAENEFDSNEGVVHLSPAIFYSKDYQIGLLVLKDKEAITNMYMNMVMIPGRSSVQFINGQKSDGKHKGMGAMLGDQLIYWRNGKFYSCFCYAGGERSQQYTDWLRDELVQFNSLAKPSDRKTVSKEVFQSPLFSRKYMSDDIDLTANDQVSKLAEDMLTTSVLQKYKKITKRMLDDYHNSTSARIVDLYCKGVNSRLKKDISDSCFATRCVSDITPLSAELNIDAKKVVVESLNEKSGILHAKTLFAKEAADMLYKERENNSSDFQFLGEEFHIDDQGISFYSDKHKHFIGELFELSGMLPKQMGEAKYSYHSTGAYSLDKAYALYAIARCVGSDAMRNAGGMQCVALHSFDNFKKYESDSDLDLDKVSADVMSEAFKNLRVGYASFNAMGPHISHHVFHFVNTNGSDMKTLQMQLEEMGIKDVKIFNDGNKSHRLHIPIGCSRSHFIGQSDITASDIADAANGLALIRKQVSLTVMDADCPKELMDDKLASDNSDFFKEDVDTDLAGSNDSTNFAPESIVAKRIKIDAIEKEDVGEKSRKVVAGEGVDNMDIEKAVSIFGLKALDEIKHEFTKLQEDGLSSASIANAIDLVVTLSDNMSTLIRKLHNATSEEERSMSIHSIERAVKTEKLAAVLVGMNFISVKDLFSTVKNKDIVKYLLYFAAQILFSLGFKELSRNIIVQLHDDKLGAALEVAVSNKDLARNAPQLFAVLQEFSNTVKDAGNKESTVNIVVTSNNSDPEYYLCYRNHFVRISSDMLTDEQKDKALYWNGKTGDEAVVTVVNTEVASDNKHEHNMPTSSLQQASTIPVIAPQLVEIY</sequence>
<comment type="caution">
    <text evidence="1">The sequence shown here is derived from an EMBL/GenBank/DDBJ whole genome shotgun (WGS) entry which is preliminary data.</text>
</comment>
<gene>
    <name evidence="1" type="ORF">CAXC1_120011</name>
</gene>
<dbReference type="EMBL" id="CAWVOK010000003">
    <property type="protein sequence ID" value="CAK8162329.1"/>
    <property type="molecule type" value="Genomic_DNA"/>
</dbReference>
<evidence type="ECO:0000313" key="1">
    <source>
        <dbReference type="EMBL" id="CAK8162329.1"/>
    </source>
</evidence>
<name>A0ABP0ERJ9_9RICK</name>
<dbReference type="Proteomes" id="UP001314181">
    <property type="component" value="Unassembled WGS sequence"/>
</dbReference>
<reference evidence="1 2" key="1">
    <citation type="submission" date="2024-01" db="EMBL/GenBank/DDBJ databases">
        <authorList>
            <person name="Kunselman E."/>
        </authorList>
    </citation>
    <scope>NUCLEOTIDE SEQUENCE [LARGE SCALE GENOMIC DNA]</scope>
    <source>
        <strain evidence="1">2 abalone samples</strain>
    </source>
</reference>
<keyword evidence="2" id="KW-1185">Reference proteome</keyword>
<dbReference type="RefSeq" id="WP_338363293.1">
    <property type="nucleotide sequence ID" value="NZ_CAWVOK010000003.1"/>
</dbReference>
<accession>A0ABP0ERJ9</accession>
<protein>
    <submittedName>
        <fullName evidence="1">Uncharacterized protein</fullName>
    </submittedName>
</protein>
<evidence type="ECO:0000313" key="2">
    <source>
        <dbReference type="Proteomes" id="UP001314181"/>
    </source>
</evidence>
<organism evidence="1 2">
    <name type="scientific">Candidatus Xenohaliotis californiensis</name>
    <dbReference type="NCBI Taxonomy" id="84677"/>
    <lineage>
        <taxon>Bacteria</taxon>
        <taxon>Pseudomonadati</taxon>
        <taxon>Pseudomonadota</taxon>
        <taxon>Alphaproteobacteria</taxon>
        <taxon>Rickettsiales</taxon>
        <taxon>Anaplasmataceae</taxon>
        <taxon>Candidatus Xenohaliotis</taxon>
    </lineage>
</organism>